<dbReference type="AlphaFoldDB" id="A0A2D3VHI2"/>
<evidence type="ECO:0000313" key="3">
    <source>
        <dbReference type="Proteomes" id="UP000225277"/>
    </source>
</evidence>
<feature type="compositionally biased region" description="Basic residues" evidence="1">
    <location>
        <begin position="367"/>
        <end position="382"/>
    </location>
</feature>
<gene>
    <name evidence="2" type="ORF">RCC_10510</name>
</gene>
<feature type="compositionally biased region" description="Acidic residues" evidence="1">
    <location>
        <begin position="349"/>
        <end position="362"/>
    </location>
</feature>
<evidence type="ECO:0000313" key="2">
    <source>
        <dbReference type="EMBL" id="CZT24782.1"/>
    </source>
</evidence>
<dbReference type="GeneID" id="35605552"/>
<dbReference type="Proteomes" id="UP000225277">
    <property type="component" value="Unassembled WGS sequence"/>
</dbReference>
<name>A0A2D3VHI2_9PEZI</name>
<feature type="region of interest" description="Disordered" evidence="1">
    <location>
        <begin position="237"/>
        <end position="398"/>
    </location>
</feature>
<keyword evidence="3" id="KW-1185">Reference proteome</keyword>
<dbReference type="OrthoDB" id="3641930at2759"/>
<dbReference type="EMBL" id="FJUY01000022">
    <property type="protein sequence ID" value="CZT24782.1"/>
    <property type="molecule type" value="Genomic_DNA"/>
</dbReference>
<accession>A0A2D3VHI2</accession>
<feature type="compositionally biased region" description="Polar residues" evidence="1">
    <location>
        <begin position="327"/>
        <end position="345"/>
    </location>
</feature>
<proteinExistence type="predicted"/>
<feature type="compositionally biased region" description="Basic and acidic residues" evidence="1">
    <location>
        <begin position="284"/>
        <end position="293"/>
    </location>
</feature>
<evidence type="ECO:0000256" key="1">
    <source>
        <dbReference type="SAM" id="MobiDB-lite"/>
    </source>
</evidence>
<reference evidence="2 3" key="1">
    <citation type="submission" date="2016-03" db="EMBL/GenBank/DDBJ databases">
        <authorList>
            <person name="Ploux O."/>
        </authorList>
    </citation>
    <scope>NUCLEOTIDE SEQUENCE [LARGE SCALE GENOMIC DNA]</scope>
    <source>
        <strain evidence="2 3">URUG2</strain>
    </source>
</reference>
<sequence>MSSETTTSTSALEQRLSTRLESVFEDIGQAYNSVEERVHALESTSPNYVKRLSKLEGIIRPQEKHDKALQDVASELNRIKNKLQTFVTGFQDLEKRHQTLANDLLEKSNGLSERIDNIRPTDLTALEEEIRGVTTVLTETTHHMNNRLDNVASEFKQQSDSMAKRLADMPMIDEHQAEINASVQSLLTRISKVEAQQNDIPPKELSANALAKAMISRLVQGDSIDSTTLARLRKVLPAPSSDTDSQDASPPDKAATTKPVSTPAASYQALPGKEPAPAHAQRKRNIEQPHGDDGGAEATDQDTTRPRKRSRANPNSRKSNARKSLGAAQTIQIGESITETSTSRGTQEDTVDTEDYEPEEGSETTPKVRRSSRTPKPNRKHAPFYTLKFHCSASDQMD</sequence>
<organism evidence="2 3">
    <name type="scientific">Ramularia collo-cygni</name>
    <dbReference type="NCBI Taxonomy" id="112498"/>
    <lineage>
        <taxon>Eukaryota</taxon>
        <taxon>Fungi</taxon>
        <taxon>Dikarya</taxon>
        <taxon>Ascomycota</taxon>
        <taxon>Pezizomycotina</taxon>
        <taxon>Dothideomycetes</taxon>
        <taxon>Dothideomycetidae</taxon>
        <taxon>Mycosphaerellales</taxon>
        <taxon>Mycosphaerellaceae</taxon>
        <taxon>Ramularia</taxon>
    </lineage>
</organism>
<dbReference type="RefSeq" id="XP_023631506.1">
    <property type="nucleotide sequence ID" value="XM_023775738.1"/>
</dbReference>
<protein>
    <submittedName>
        <fullName evidence="2">Uncharacterized protein</fullName>
    </submittedName>
</protein>